<evidence type="ECO:0000256" key="11">
    <source>
        <dbReference type="ARBA" id="ARBA00023027"/>
    </source>
</evidence>
<dbReference type="AlphaFoldDB" id="A0AA35YII1"/>
<evidence type="ECO:0000313" key="20">
    <source>
        <dbReference type="EMBL" id="CAI9274534.1"/>
    </source>
</evidence>
<comment type="catalytic activity">
    <reaction evidence="1">
        <text>UDP-alpha-D-glucose = UDP-alpha-D-galactose</text>
        <dbReference type="Rhea" id="RHEA:22168"/>
        <dbReference type="ChEBI" id="CHEBI:58885"/>
        <dbReference type="ChEBI" id="CHEBI:66914"/>
        <dbReference type="EC" id="5.1.3.2"/>
    </reaction>
</comment>
<evidence type="ECO:0000256" key="15">
    <source>
        <dbReference type="ARBA" id="ARBA00023242"/>
    </source>
</evidence>
<dbReference type="FunFam" id="3.40.50.720:FF:000040">
    <property type="entry name" value="UDP-glucose 4-epimerase"/>
    <property type="match status" value="1"/>
</dbReference>
<keyword evidence="16" id="KW-0119">Carbohydrate metabolism</keyword>
<organism evidence="20 21">
    <name type="scientific">Lactuca saligna</name>
    <name type="common">Willowleaf lettuce</name>
    <dbReference type="NCBI Taxonomy" id="75948"/>
    <lineage>
        <taxon>Eukaryota</taxon>
        <taxon>Viridiplantae</taxon>
        <taxon>Streptophyta</taxon>
        <taxon>Embryophyta</taxon>
        <taxon>Tracheophyta</taxon>
        <taxon>Spermatophyta</taxon>
        <taxon>Magnoliopsida</taxon>
        <taxon>eudicotyledons</taxon>
        <taxon>Gunneridae</taxon>
        <taxon>Pentapetalae</taxon>
        <taxon>asterids</taxon>
        <taxon>campanulids</taxon>
        <taxon>Asterales</taxon>
        <taxon>Asteraceae</taxon>
        <taxon>Cichorioideae</taxon>
        <taxon>Cichorieae</taxon>
        <taxon>Lactucinae</taxon>
        <taxon>Lactuca</taxon>
    </lineage>
</organism>
<dbReference type="SUPFAM" id="SSF52540">
    <property type="entry name" value="P-loop containing nucleoside triphosphate hydrolases"/>
    <property type="match status" value="1"/>
</dbReference>
<evidence type="ECO:0000256" key="5">
    <source>
        <dbReference type="ARBA" id="ARBA00005334"/>
    </source>
</evidence>
<dbReference type="GO" id="GO:0003677">
    <property type="term" value="F:DNA binding"/>
    <property type="evidence" value="ECO:0007669"/>
    <property type="project" value="UniProtKB-KW"/>
</dbReference>
<dbReference type="GO" id="GO:0005525">
    <property type="term" value="F:GTP binding"/>
    <property type="evidence" value="ECO:0007669"/>
    <property type="project" value="InterPro"/>
</dbReference>
<evidence type="ECO:0000256" key="10">
    <source>
        <dbReference type="ARBA" id="ARBA00022840"/>
    </source>
</evidence>
<comment type="subcellular location">
    <subcellularLocation>
        <location evidence="3">Nucleus</location>
    </subcellularLocation>
</comment>
<dbReference type="InterPro" id="IPR032705">
    <property type="entry name" value="ORC4_C"/>
</dbReference>
<dbReference type="GO" id="GO:0003924">
    <property type="term" value="F:GTPase activity"/>
    <property type="evidence" value="ECO:0007669"/>
    <property type="project" value="InterPro"/>
</dbReference>
<keyword evidence="11" id="KW-0520">NAD</keyword>
<dbReference type="NCBIfam" id="NF007956">
    <property type="entry name" value="PRK10675.1"/>
    <property type="match status" value="1"/>
</dbReference>
<dbReference type="Gene3D" id="3.90.25.10">
    <property type="entry name" value="UDP-galactose 4-epimerase, domain 1"/>
    <property type="match status" value="1"/>
</dbReference>
<dbReference type="SMART" id="SM00302">
    <property type="entry name" value="GED"/>
    <property type="match status" value="1"/>
</dbReference>
<protein>
    <recommendedName>
        <fullName evidence="18">Origin of replication complex subunit 4</fullName>
        <ecNumber evidence="7">5.1.3.2</ecNumber>
    </recommendedName>
</protein>
<dbReference type="InterPro" id="IPR003130">
    <property type="entry name" value="GED"/>
</dbReference>
<dbReference type="InterPro" id="IPR003959">
    <property type="entry name" value="ATPase_AAA_core"/>
</dbReference>
<dbReference type="FunFam" id="3.40.50.300:FF:001041">
    <property type="entry name" value="Origin of replication complex subunit 4"/>
    <property type="match status" value="1"/>
</dbReference>
<keyword evidence="8" id="KW-0235">DNA replication</keyword>
<evidence type="ECO:0000256" key="16">
    <source>
        <dbReference type="ARBA" id="ARBA00023277"/>
    </source>
</evidence>
<keyword evidence="15" id="KW-0539">Nucleus</keyword>
<dbReference type="GO" id="GO:0005524">
    <property type="term" value="F:ATP binding"/>
    <property type="evidence" value="ECO:0007669"/>
    <property type="project" value="UniProtKB-KW"/>
</dbReference>
<dbReference type="Gene3D" id="3.40.50.720">
    <property type="entry name" value="NAD(P)-binding Rossmann-like Domain"/>
    <property type="match status" value="1"/>
</dbReference>
<evidence type="ECO:0000256" key="18">
    <source>
        <dbReference type="ARBA" id="ARBA00073314"/>
    </source>
</evidence>
<comment type="pathway">
    <text evidence="4">Carbohydrate metabolism; galactose metabolism.</text>
</comment>
<dbReference type="InterPro" id="IPR000375">
    <property type="entry name" value="Dynamin_stalk"/>
</dbReference>
<dbReference type="CDD" id="cd05247">
    <property type="entry name" value="UDP_G4E_1_SDR_e"/>
    <property type="match status" value="1"/>
</dbReference>
<comment type="similarity">
    <text evidence="6">Belongs to the NAD(P)-dependent epimerase/dehydratase family.</text>
</comment>
<dbReference type="Proteomes" id="UP001177003">
    <property type="component" value="Chromosome 3"/>
</dbReference>
<dbReference type="Gene3D" id="1.20.120.1240">
    <property type="entry name" value="Dynamin, middle domain"/>
    <property type="match status" value="1"/>
</dbReference>
<proteinExistence type="inferred from homology"/>
<dbReference type="GO" id="GO:0005634">
    <property type="term" value="C:nucleus"/>
    <property type="evidence" value="ECO:0007669"/>
    <property type="project" value="UniProtKB-SubCell"/>
</dbReference>
<dbReference type="EC" id="5.1.3.2" evidence="7"/>
<dbReference type="PANTHER" id="PTHR43725:SF47">
    <property type="entry name" value="UDP-GLUCOSE 4-EPIMERASE"/>
    <property type="match status" value="1"/>
</dbReference>
<dbReference type="PROSITE" id="PS51388">
    <property type="entry name" value="GED"/>
    <property type="match status" value="1"/>
</dbReference>
<name>A0AA35YII1_LACSI</name>
<keyword evidence="21" id="KW-1185">Reference proteome</keyword>
<dbReference type="Pfam" id="PF00004">
    <property type="entry name" value="AAA"/>
    <property type="match status" value="1"/>
</dbReference>
<dbReference type="Pfam" id="PF14629">
    <property type="entry name" value="ORC4_C"/>
    <property type="match status" value="1"/>
</dbReference>
<evidence type="ECO:0000256" key="14">
    <source>
        <dbReference type="ARBA" id="ARBA00023235"/>
    </source>
</evidence>
<evidence type="ECO:0000256" key="17">
    <source>
        <dbReference type="ARBA" id="ARBA00057448"/>
    </source>
</evidence>
<comment type="function">
    <text evidence="17">Component of the origin recognition complex (ORC) that binds origins of replication. DNA-binding is ATP-dependent. The specific DNA sequences that define origins of replication have not been identified yet. ORC is required to assemble the pre-replication complex necessary to initiate DNA replication.</text>
</comment>
<evidence type="ECO:0000256" key="2">
    <source>
        <dbReference type="ARBA" id="ARBA00001911"/>
    </source>
</evidence>
<gene>
    <name evidence="20" type="ORF">LSALG_LOCUS14610</name>
</gene>
<evidence type="ECO:0000313" key="21">
    <source>
        <dbReference type="Proteomes" id="UP001177003"/>
    </source>
</evidence>
<comment type="cofactor">
    <cofactor evidence="2">
        <name>NAD(+)</name>
        <dbReference type="ChEBI" id="CHEBI:57540"/>
    </cofactor>
</comment>
<evidence type="ECO:0000256" key="7">
    <source>
        <dbReference type="ARBA" id="ARBA00013189"/>
    </source>
</evidence>
<dbReference type="Pfam" id="PF02212">
    <property type="entry name" value="GED"/>
    <property type="match status" value="1"/>
</dbReference>
<dbReference type="GO" id="GO:0006012">
    <property type="term" value="P:galactose metabolic process"/>
    <property type="evidence" value="ECO:0007669"/>
    <property type="project" value="UniProtKB-KW"/>
</dbReference>
<dbReference type="InterPro" id="IPR027417">
    <property type="entry name" value="P-loop_NTPase"/>
</dbReference>
<keyword evidence="12" id="KW-0238">DNA-binding</keyword>
<dbReference type="InterPro" id="IPR036291">
    <property type="entry name" value="NAD(P)-bd_dom_sf"/>
</dbReference>
<dbReference type="GO" id="GO:0003978">
    <property type="term" value="F:UDP-glucose 4-epimerase activity"/>
    <property type="evidence" value="ECO:0007669"/>
    <property type="project" value="UniProtKB-EC"/>
</dbReference>
<evidence type="ECO:0000256" key="8">
    <source>
        <dbReference type="ARBA" id="ARBA00022705"/>
    </source>
</evidence>
<evidence type="ECO:0000256" key="6">
    <source>
        <dbReference type="ARBA" id="ARBA00007637"/>
    </source>
</evidence>
<feature type="domain" description="GED" evidence="19">
    <location>
        <begin position="580"/>
        <end position="673"/>
    </location>
</feature>
<keyword evidence="14" id="KW-0413">Isomerase</keyword>
<dbReference type="InterPro" id="IPR005886">
    <property type="entry name" value="UDP_G4E"/>
</dbReference>
<dbReference type="EMBL" id="OX465079">
    <property type="protein sequence ID" value="CAI9274534.1"/>
    <property type="molecule type" value="Genomic_DNA"/>
</dbReference>
<evidence type="ECO:0000256" key="12">
    <source>
        <dbReference type="ARBA" id="ARBA00023125"/>
    </source>
</evidence>
<dbReference type="Pfam" id="PF01031">
    <property type="entry name" value="Dynamin_M"/>
    <property type="match status" value="1"/>
</dbReference>
<dbReference type="GO" id="GO:0005829">
    <property type="term" value="C:cytosol"/>
    <property type="evidence" value="ECO:0007669"/>
    <property type="project" value="TreeGrafter"/>
</dbReference>
<evidence type="ECO:0000256" key="13">
    <source>
        <dbReference type="ARBA" id="ARBA00023144"/>
    </source>
</evidence>
<sequence>MGPPLCVLVTGGAGYIGSHTVLQLLLEGYKTVVVDNFDNSSHVAIHRVQKLAGDYGRNLSFHKIDIRNKPALEELFKSTKFDSVIHFSGLKAVGESVKKPLMYYDNNIIGTLTLLQVMNAHGCKKLVFSSSATVYGWPKEVPCTEDFPLSAANPYGRTKLMIEEMCRDIYASDCKWKIILLRYFNPVGAHPSGDIGEDPRGVPNNLMPFVQQVAVGRLPTLTVFGTDYSTKDGTGVRDYIHVVDLADGHTAALKKLSDPKIGCEVYNLGTGKGTSVLEMVAAFEKASGKRIPIVTAGRRPGDAEVVYASTEKAERELNWKPKYGIDEMCRDQWNWASKNPYGYLTKDEDEAKAKSKSKEKIPGIQSLISKTVADLEAELSHLGKPISTDAGGKLLLIMDICRDFDQIYKEHLNGMRSGGDKIYHVFERQLPAALKKLQFEQQLSMENIKKLITEADGYQPHLIAPEQGYRHIIESSLTTIKGPAEASVNAVDIILKELVRKAISETMELKQYPSLRKEVEGAANESLSRMKKESRKSTLMLVDMECCYLTADFFRNLPQEFEKGGNPTQSIFDRYNDSYLRRIGATVLQYVNMVLAGLVNSVPKSVVHCQVREAKRSLLDHFFAELGRKTPIQLSKLLDEDPAIMERRSSLAKRLELYKSAQMEISSVSCPLKWALFMDFTEKKLLLNLWVPAQGKNRKPLSLSLSSLRRTAAPIARRLRHQACLADRLHSPISSLTLRIRLQFSLLFSVHPSTIIAAATYIKSTGEKSVRMSPMGRGTAEEALVLLRRRLCDPNFIFSLFSHSSDSNYSKLKFIVSSSVTEACNNSILLLGPRGCGKVAVLDLVLEDLLKEYPEMISVIKLNGLLHCDDNCALKEIARQLCIEHELMFSKMASFDDNSQFMIAMLRECGLAHKTVIFILDEFDLFAQGKQRLLYSLLDAMQSVTSQAVVIGVSCRLDADQLLEKRVRSRFSHRKLLFHPPPKDDLQRLLKHILLLPTDSCLPHDYATEFNSKISNILADKRFMEVIDTLSDSDSTFSNFIRFLFSAVSLMDLKSGLMTLDNFKSALSSIQRQPKLDCLKDCSILEFYIMVCMRRLETKGQELYNFNSVMNEYKSVHDSYQLQTHDYHSRIVCLRAFEHLVDRQLIEFADRGHNQSIEFRAVKLLISSFELHQGLKSNRLLPVILQKLMESKN</sequence>
<dbReference type="GO" id="GO:0016887">
    <property type="term" value="F:ATP hydrolysis activity"/>
    <property type="evidence" value="ECO:0007669"/>
    <property type="project" value="InterPro"/>
</dbReference>
<dbReference type="InterPro" id="IPR020850">
    <property type="entry name" value="GED_dom"/>
</dbReference>
<dbReference type="NCBIfam" id="TIGR01179">
    <property type="entry name" value="galE"/>
    <property type="match status" value="1"/>
</dbReference>
<evidence type="ECO:0000256" key="4">
    <source>
        <dbReference type="ARBA" id="ARBA00004947"/>
    </source>
</evidence>
<keyword evidence="9" id="KW-0547">Nucleotide-binding</keyword>
<dbReference type="PANTHER" id="PTHR43725">
    <property type="entry name" value="UDP-GLUCOSE 4-EPIMERASE"/>
    <property type="match status" value="1"/>
</dbReference>
<keyword evidence="13" id="KW-0299">Galactose metabolism</keyword>
<dbReference type="SUPFAM" id="SSF51735">
    <property type="entry name" value="NAD(P)-binding Rossmann-fold domains"/>
    <property type="match status" value="1"/>
</dbReference>
<evidence type="ECO:0000256" key="1">
    <source>
        <dbReference type="ARBA" id="ARBA00000083"/>
    </source>
</evidence>
<accession>A0AA35YII1</accession>
<evidence type="ECO:0000259" key="19">
    <source>
        <dbReference type="PROSITE" id="PS51388"/>
    </source>
</evidence>
<reference evidence="20" key="1">
    <citation type="submission" date="2023-04" db="EMBL/GenBank/DDBJ databases">
        <authorList>
            <person name="Vijverberg K."/>
            <person name="Xiong W."/>
            <person name="Schranz E."/>
        </authorList>
    </citation>
    <scope>NUCLEOTIDE SEQUENCE</scope>
</reference>
<dbReference type="Pfam" id="PF16363">
    <property type="entry name" value="GDP_Man_Dehyd"/>
    <property type="match status" value="1"/>
</dbReference>
<dbReference type="Gene3D" id="3.40.50.300">
    <property type="entry name" value="P-loop containing nucleotide triphosphate hydrolases"/>
    <property type="match status" value="1"/>
</dbReference>
<evidence type="ECO:0000256" key="3">
    <source>
        <dbReference type="ARBA" id="ARBA00004123"/>
    </source>
</evidence>
<dbReference type="GO" id="GO:0006260">
    <property type="term" value="P:DNA replication"/>
    <property type="evidence" value="ECO:0007669"/>
    <property type="project" value="UniProtKB-KW"/>
</dbReference>
<dbReference type="InterPro" id="IPR016040">
    <property type="entry name" value="NAD(P)-bd_dom"/>
</dbReference>
<keyword evidence="10" id="KW-0067">ATP-binding</keyword>
<comment type="similarity">
    <text evidence="5">Belongs to the ORC4 family.</text>
</comment>
<evidence type="ECO:0000256" key="9">
    <source>
        <dbReference type="ARBA" id="ARBA00022741"/>
    </source>
</evidence>